<dbReference type="Proteomes" id="UP001562357">
    <property type="component" value="Unassembled WGS sequence"/>
</dbReference>
<dbReference type="EMBL" id="BAAFGZ010000309">
    <property type="protein sequence ID" value="GAB0137719.1"/>
    <property type="molecule type" value="Genomic_DNA"/>
</dbReference>
<name>A0ABQ0CW91_9HYPO</name>
<accession>A0ABQ0CW91</accession>
<dbReference type="Pfam" id="PF21858">
    <property type="entry name" value="DUF6914"/>
    <property type="match status" value="1"/>
</dbReference>
<keyword evidence="2" id="KW-1185">Reference proteome</keyword>
<protein>
    <submittedName>
        <fullName evidence="1">Uncharacterized protein</fullName>
    </submittedName>
</protein>
<gene>
    <name evidence="1" type="primary">g5975</name>
    <name evidence="1" type="ORF">EsDP_00005975</name>
</gene>
<reference evidence="2" key="1">
    <citation type="submission" date="2024-06" db="EMBL/GenBank/DDBJ databases">
        <title>Draft Genome Sequences of Epichloe bromicola Strains Isolated from Elymus ciliaris.</title>
        <authorList>
            <consortium name="Epichloe bromicola genome sequencing consortium"/>
            <person name="Miura A."/>
            <person name="Imano S."/>
            <person name="Ashida A."/>
            <person name="Sato I."/>
            <person name="Chiba S."/>
            <person name="Tanaka A."/>
            <person name="Camagna M."/>
            <person name="Takemoto D."/>
        </authorList>
    </citation>
    <scope>NUCLEOTIDE SEQUENCE [LARGE SCALE GENOMIC DNA]</scope>
    <source>
        <strain evidence="2">DP</strain>
    </source>
</reference>
<dbReference type="InterPro" id="IPR054208">
    <property type="entry name" value="DUF6914"/>
</dbReference>
<evidence type="ECO:0000313" key="2">
    <source>
        <dbReference type="Proteomes" id="UP001562357"/>
    </source>
</evidence>
<evidence type="ECO:0000313" key="1">
    <source>
        <dbReference type="EMBL" id="GAB0137719.1"/>
    </source>
</evidence>
<organism evidence="1 2">
    <name type="scientific">Epichloe bromicola</name>
    <dbReference type="NCBI Taxonomy" id="79588"/>
    <lineage>
        <taxon>Eukaryota</taxon>
        <taxon>Fungi</taxon>
        <taxon>Dikarya</taxon>
        <taxon>Ascomycota</taxon>
        <taxon>Pezizomycotina</taxon>
        <taxon>Sordariomycetes</taxon>
        <taxon>Hypocreomycetidae</taxon>
        <taxon>Hypocreales</taxon>
        <taxon>Clavicipitaceae</taxon>
        <taxon>Epichloe</taxon>
    </lineage>
</organism>
<comment type="caution">
    <text evidence="1">The sequence shown here is derived from an EMBL/GenBank/DDBJ whole genome shotgun (WGS) entry which is preliminary data.</text>
</comment>
<sequence length="185" mass="21095">MPSDKDRLYVALHARGGAPVMPGLEDTYHWALIVGPKTESHASRGRRFHAKQKLHVFGNPPMPQHVWEYEEEEIPMMPTSMLLVRVVIGKVKELGRLKSILRNIPLRHEVGGWNCVAWVKEAVETALQDTRALKASEGLNWDSVRDVAMWYVEQKKAAHRFDGQGDYDQSKAATWDMLEGIERVL</sequence>
<proteinExistence type="predicted"/>